<dbReference type="PIRSF" id="PIRSF005096">
    <property type="entry name" value="GALM"/>
    <property type="match status" value="1"/>
</dbReference>
<dbReference type="InterPro" id="IPR008183">
    <property type="entry name" value="Aldose_1/G6P_1-epimerase"/>
</dbReference>
<keyword evidence="3 5" id="KW-0413">Isomerase</keyword>
<dbReference type="Pfam" id="PF01263">
    <property type="entry name" value="Aldose_epim"/>
    <property type="match status" value="1"/>
</dbReference>
<dbReference type="EMBL" id="PEBI01000005">
    <property type="protein sequence ID" value="PJM72418.1"/>
    <property type="molecule type" value="Genomic_DNA"/>
</dbReference>
<feature type="active site" description="Proton donor" evidence="6">
    <location>
        <position position="175"/>
    </location>
</feature>
<comment type="caution">
    <text evidence="8">The sequence shown here is derived from an EMBL/GenBank/DDBJ whole genome shotgun (WGS) entry which is preliminary data.</text>
</comment>
<dbReference type="InterPro" id="IPR011013">
    <property type="entry name" value="Gal_mutarotase_sf_dom"/>
</dbReference>
<comment type="pathway">
    <text evidence="1 5">Carbohydrate metabolism; hexose metabolism.</text>
</comment>
<protein>
    <recommendedName>
        <fullName evidence="5">Aldose 1-epimerase</fullName>
        <ecNumber evidence="5">5.1.3.3</ecNumber>
    </recommendedName>
</protein>
<dbReference type="SUPFAM" id="SSF74650">
    <property type="entry name" value="Galactose mutarotase-like"/>
    <property type="match status" value="1"/>
</dbReference>
<dbReference type="GO" id="GO:0005737">
    <property type="term" value="C:cytoplasm"/>
    <property type="evidence" value="ECO:0007669"/>
    <property type="project" value="TreeGrafter"/>
</dbReference>
<dbReference type="Gene3D" id="2.70.98.10">
    <property type="match status" value="1"/>
</dbReference>
<feature type="active site" description="Proton acceptor" evidence="6">
    <location>
        <position position="314"/>
    </location>
</feature>
<dbReference type="Proteomes" id="UP000229095">
    <property type="component" value="Unassembled WGS sequence"/>
</dbReference>
<dbReference type="GO" id="GO:0004034">
    <property type="term" value="F:aldose 1-epimerase activity"/>
    <property type="evidence" value="ECO:0007669"/>
    <property type="project" value="UniProtKB-EC"/>
</dbReference>
<keyword evidence="4 5" id="KW-0119">Carbohydrate metabolism</keyword>
<dbReference type="InterPro" id="IPR014718">
    <property type="entry name" value="GH-type_carb-bd"/>
</dbReference>
<feature type="binding site" evidence="7">
    <location>
        <begin position="79"/>
        <end position="80"/>
    </location>
    <ligand>
        <name>beta-D-galactose</name>
        <dbReference type="ChEBI" id="CHEBI:27667"/>
    </ligand>
</feature>
<proteinExistence type="inferred from homology"/>
<dbReference type="InterPro" id="IPR047215">
    <property type="entry name" value="Galactose_mutarotase-like"/>
</dbReference>
<evidence type="ECO:0000313" key="8">
    <source>
        <dbReference type="EMBL" id="PJM72418.1"/>
    </source>
</evidence>
<dbReference type="InterPro" id="IPR015443">
    <property type="entry name" value="Aldose_1-epimerase"/>
</dbReference>
<evidence type="ECO:0000256" key="7">
    <source>
        <dbReference type="PIRSR" id="PIRSR005096-3"/>
    </source>
</evidence>
<evidence type="ECO:0000256" key="3">
    <source>
        <dbReference type="ARBA" id="ARBA00023235"/>
    </source>
</evidence>
<dbReference type="AlphaFoldDB" id="A0A2M9H6H5"/>
<name>A0A2M9H6H5_9BIFI</name>
<evidence type="ECO:0000256" key="4">
    <source>
        <dbReference type="ARBA" id="ARBA00023277"/>
    </source>
</evidence>
<dbReference type="GO" id="GO:0006006">
    <property type="term" value="P:glucose metabolic process"/>
    <property type="evidence" value="ECO:0007669"/>
    <property type="project" value="TreeGrafter"/>
</dbReference>
<dbReference type="RefSeq" id="WP_100511648.1">
    <property type="nucleotide sequence ID" value="NZ_PEBI01000005.1"/>
</dbReference>
<dbReference type="CDD" id="cd09019">
    <property type="entry name" value="galactose_mutarotase_like"/>
    <property type="match status" value="1"/>
</dbReference>
<dbReference type="GO" id="GO:0033499">
    <property type="term" value="P:galactose catabolic process via UDP-galactose, Leloir pathway"/>
    <property type="evidence" value="ECO:0007669"/>
    <property type="project" value="TreeGrafter"/>
</dbReference>
<evidence type="ECO:0000256" key="5">
    <source>
        <dbReference type="PIRNR" id="PIRNR005096"/>
    </source>
</evidence>
<dbReference type="EC" id="5.1.3.3" evidence="5"/>
<evidence type="ECO:0000256" key="6">
    <source>
        <dbReference type="PIRSR" id="PIRSR005096-1"/>
    </source>
</evidence>
<organism evidence="8 9">
    <name type="scientific">Bifidobacterium primatium</name>
    <dbReference type="NCBI Taxonomy" id="2045438"/>
    <lineage>
        <taxon>Bacteria</taxon>
        <taxon>Bacillati</taxon>
        <taxon>Actinomycetota</taxon>
        <taxon>Actinomycetes</taxon>
        <taxon>Bifidobacteriales</taxon>
        <taxon>Bifidobacteriaceae</taxon>
        <taxon>Bifidobacterium</taxon>
    </lineage>
</organism>
<dbReference type="OrthoDB" id="9779408at2"/>
<dbReference type="GO" id="GO:0030246">
    <property type="term" value="F:carbohydrate binding"/>
    <property type="evidence" value="ECO:0007669"/>
    <property type="project" value="InterPro"/>
</dbReference>
<dbReference type="PANTHER" id="PTHR10091:SF0">
    <property type="entry name" value="GALACTOSE MUTAROTASE"/>
    <property type="match status" value="1"/>
</dbReference>
<feature type="binding site" evidence="7">
    <location>
        <begin position="175"/>
        <end position="177"/>
    </location>
    <ligand>
        <name>beta-D-galactose</name>
        <dbReference type="ChEBI" id="CHEBI:27667"/>
    </ligand>
</feature>
<keyword evidence="9" id="KW-1185">Reference proteome</keyword>
<evidence type="ECO:0000256" key="1">
    <source>
        <dbReference type="ARBA" id="ARBA00005028"/>
    </source>
</evidence>
<comment type="similarity">
    <text evidence="2 5">Belongs to the aldose epimerase family.</text>
</comment>
<gene>
    <name evidence="8" type="ORF">CS006_09800</name>
</gene>
<reference evidence="8 9" key="1">
    <citation type="submission" date="2017-10" db="EMBL/GenBank/DDBJ databases">
        <title>Draft genome sequences of strains TRE 1, TRE 9, TRE H and TRI 7, isolated from tamarins, belonging to four potential novel Bifidobacterium species.</title>
        <authorList>
            <person name="Mattarelli P."/>
            <person name="Modesto M."/>
            <person name="Puglisi E."/>
            <person name="Morelli L."/>
            <person name="Spezio C."/>
            <person name="Bonetti A."/>
            <person name="Sandri C."/>
        </authorList>
    </citation>
    <scope>NUCLEOTIDE SEQUENCE [LARGE SCALE GENOMIC DNA]</scope>
    <source>
        <strain evidence="9">TRE1</strain>
    </source>
</reference>
<evidence type="ECO:0000313" key="9">
    <source>
        <dbReference type="Proteomes" id="UP000229095"/>
    </source>
</evidence>
<sequence>MAHLQETPAPTFDDDIRAVDIAGPDGMAARLTNHGARLMSLTVPDRDGRMTDVTLGKDDPHDYLTDDTLMGAIVGRNANRIQNARLMLGGRQYRLTANEGRNNNHSQPNGYEHRNWTILDVGDSFVEFALDSPDMDQGFPGRFRLQVRYALVGGGLTLTVRGGCDETTVANLTTHTYWNLNGEGSGDVLGHRLHIPSERFHPTDERFIPLPEPAASVAGTPMDFRDTAVIGERLHEGERRGDRQIALARGYNHAFPIEGTGLRLMAEAAGERSGIHMAMYANAPTVLLYTAGFLDGVSGRHGHRYGPSAGLCLEPGFVPDAVHRTDCARPVLPAGTGYRLDVLYRFG</sequence>
<dbReference type="UniPathway" id="UPA00242"/>
<accession>A0A2M9H6H5</accession>
<evidence type="ECO:0000256" key="2">
    <source>
        <dbReference type="ARBA" id="ARBA00006206"/>
    </source>
</evidence>
<comment type="catalytic activity">
    <reaction evidence="5">
        <text>alpha-D-glucose = beta-D-glucose</text>
        <dbReference type="Rhea" id="RHEA:10264"/>
        <dbReference type="ChEBI" id="CHEBI:15903"/>
        <dbReference type="ChEBI" id="CHEBI:17925"/>
        <dbReference type="EC" id="5.1.3.3"/>
    </reaction>
</comment>
<dbReference type="PANTHER" id="PTHR10091">
    <property type="entry name" value="ALDOSE-1-EPIMERASE"/>
    <property type="match status" value="1"/>
</dbReference>